<name>A0ABW1XLB7_9ALTE</name>
<evidence type="ECO:0000256" key="2">
    <source>
        <dbReference type="ARBA" id="ARBA00022803"/>
    </source>
</evidence>
<dbReference type="Gene3D" id="1.25.40.10">
    <property type="entry name" value="Tetratricopeptide repeat domain"/>
    <property type="match status" value="1"/>
</dbReference>
<feature type="repeat" description="TPR" evidence="3">
    <location>
        <begin position="388"/>
        <end position="421"/>
    </location>
</feature>
<dbReference type="SUPFAM" id="SSF48439">
    <property type="entry name" value="Protein prenylyltransferase"/>
    <property type="match status" value="1"/>
</dbReference>
<evidence type="ECO:0000313" key="7">
    <source>
        <dbReference type="Proteomes" id="UP001596364"/>
    </source>
</evidence>
<dbReference type="PANTHER" id="PTHR44858:SF1">
    <property type="entry name" value="UDP-N-ACETYLGLUCOSAMINE--PEPTIDE N-ACETYLGLUCOSAMINYLTRANSFERASE SPINDLY-RELATED"/>
    <property type="match status" value="1"/>
</dbReference>
<comment type="caution">
    <text evidence="6">The sequence shown here is derived from an EMBL/GenBank/DDBJ whole genome shotgun (WGS) entry which is preliminary data.</text>
</comment>
<accession>A0ABW1XLB7</accession>
<keyword evidence="5" id="KW-1133">Transmembrane helix</keyword>
<feature type="coiled-coil region" evidence="4">
    <location>
        <begin position="674"/>
        <end position="701"/>
    </location>
</feature>
<sequence>MKNLFSELRRRGVITVMAPYTVTAWLLVQVGSILVPAFTLPPWTLTLLIIILCAGFPVALYIAWFFDWTAQGLRRTPKVSEEQLPQPLATRHWLGLSLISVAAIALSIVSFQALHQRQLLPDNAPVIEDTTLAIMVFRDLSQDQSLGYMAEGLAEELIVNLGQQTHLQLTALSSTRQFRNNTTPPDEIGRKLGVNGILEGSVRAEGSKLIVTATLLDAQSGKTRWSQKYQRQLKDLSRLQMEIARGISNALGDSVTEDKTSANATGAADAYLMYLRGRHALRERTVESIKQARKYFEQALAFDEEYAPAYVGLAQALRQLARGATSFGDMDPDIANQLARQQVENALMRDPTLAESYAVLGELEKMRGQQDIALANYNKAINLNPSFADAYIWRYLLLKQMGRYPDAVASLEKAYALDPLSTVVLINRGTVQYRAGEYDAAQRTFTDMIAQYPDSPMGYRGMAAAFYVQGRLSDSAEYWHRALLLSPQSEQYTESLANLFLEAGLAQAAASLLDPNDYAVNLAIAAGNYELALNTMRADVAAYPDEPLVKFEAAWYESMWGERERGKEMLRELDSSIEQTGYFDPVWCNPAILMAYAFDPSERRQYWLSQCEDFVQSRNYLSQHSSELQYLQARIAALKGQEQQAADALIRALELGWRSDWVLYDPILQSILPRADVQTALEQMQVALQAEKQKLTQLAVRWGYLSAP</sequence>
<feature type="repeat" description="TPR" evidence="3">
    <location>
        <begin position="456"/>
        <end position="489"/>
    </location>
</feature>
<reference evidence="7" key="1">
    <citation type="journal article" date="2019" name="Int. J. Syst. Evol. Microbiol.">
        <title>The Global Catalogue of Microorganisms (GCM) 10K type strain sequencing project: providing services to taxonomists for standard genome sequencing and annotation.</title>
        <authorList>
            <consortium name="The Broad Institute Genomics Platform"/>
            <consortium name="The Broad Institute Genome Sequencing Center for Infectious Disease"/>
            <person name="Wu L."/>
            <person name="Ma J."/>
        </authorList>
    </citation>
    <scope>NUCLEOTIDE SEQUENCE [LARGE SCALE GENOMIC DNA]</scope>
    <source>
        <strain evidence="7">CGMCC 1.16031</strain>
    </source>
</reference>
<gene>
    <name evidence="6" type="ORF">ACFP85_07805</name>
</gene>
<dbReference type="EMBL" id="JBHSUS010000001">
    <property type="protein sequence ID" value="MFC6440050.1"/>
    <property type="molecule type" value="Genomic_DNA"/>
</dbReference>
<evidence type="ECO:0000256" key="4">
    <source>
        <dbReference type="SAM" id="Coils"/>
    </source>
</evidence>
<evidence type="ECO:0000256" key="3">
    <source>
        <dbReference type="PROSITE-ProRule" id="PRU00339"/>
    </source>
</evidence>
<keyword evidence="2 3" id="KW-0802">TPR repeat</keyword>
<organism evidence="6 7">
    <name type="scientific">Pseudobowmanella zhangzhouensis</name>
    <dbReference type="NCBI Taxonomy" id="1537679"/>
    <lineage>
        <taxon>Bacteria</taxon>
        <taxon>Pseudomonadati</taxon>
        <taxon>Pseudomonadota</taxon>
        <taxon>Gammaproteobacteria</taxon>
        <taxon>Alteromonadales</taxon>
        <taxon>Alteromonadaceae</taxon>
    </lineage>
</organism>
<dbReference type="SMART" id="SM00028">
    <property type="entry name" value="TPR"/>
    <property type="match status" value="6"/>
</dbReference>
<keyword evidence="1" id="KW-0677">Repeat</keyword>
<keyword evidence="5" id="KW-0472">Membrane</keyword>
<feature type="transmembrane region" description="Helical" evidence="5">
    <location>
        <begin position="12"/>
        <end position="37"/>
    </location>
</feature>
<keyword evidence="4" id="KW-0175">Coiled coil</keyword>
<dbReference type="PROSITE" id="PS50005">
    <property type="entry name" value="TPR"/>
    <property type="match status" value="4"/>
</dbReference>
<dbReference type="Proteomes" id="UP001596364">
    <property type="component" value="Unassembled WGS sequence"/>
</dbReference>
<dbReference type="Pfam" id="PF14559">
    <property type="entry name" value="TPR_19"/>
    <property type="match status" value="1"/>
</dbReference>
<dbReference type="RefSeq" id="WP_165490675.1">
    <property type="nucleotide sequence ID" value="NZ_JBHSUS010000001.1"/>
</dbReference>
<feature type="repeat" description="TPR" evidence="3">
    <location>
        <begin position="354"/>
        <end position="387"/>
    </location>
</feature>
<dbReference type="InterPro" id="IPR050498">
    <property type="entry name" value="Ycf3"/>
</dbReference>
<dbReference type="InterPro" id="IPR019734">
    <property type="entry name" value="TPR_rpt"/>
</dbReference>
<dbReference type="SUPFAM" id="SSF48452">
    <property type="entry name" value="TPR-like"/>
    <property type="match status" value="1"/>
</dbReference>
<evidence type="ECO:0000256" key="1">
    <source>
        <dbReference type="ARBA" id="ARBA00022737"/>
    </source>
</evidence>
<feature type="repeat" description="TPR" evidence="3">
    <location>
        <begin position="422"/>
        <end position="455"/>
    </location>
</feature>
<proteinExistence type="predicted"/>
<keyword evidence="7" id="KW-1185">Reference proteome</keyword>
<feature type="transmembrane region" description="Helical" evidence="5">
    <location>
        <begin position="93"/>
        <end position="114"/>
    </location>
</feature>
<evidence type="ECO:0000256" key="5">
    <source>
        <dbReference type="SAM" id="Phobius"/>
    </source>
</evidence>
<keyword evidence="5" id="KW-0812">Transmembrane</keyword>
<evidence type="ECO:0000313" key="6">
    <source>
        <dbReference type="EMBL" id="MFC6440050.1"/>
    </source>
</evidence>
<feature type="transmembrane region" description="Helical" evidence="5">
    <location>
        <begin position="43"/>
        <end position="66"/>
    </location>
</feature>
<dbReference type="PANTHER" id="PTHR44858">
    <property type="entry name" value="TETRATRICOPEPTIDE REPEAT PROTEIN 6"/>
    <property type="match status" value="1"/>
</dbReference>
<dbReference type="InterPro" id="IPR011990">
    <property type="entry name" value="TPR-like_helical_dom_sf"/>
</dbReference>
<protein>
    <submittedName>
        <fullName evidence="6">Tetratricopeptide repeat protein</fullName>
    </submittedName>
</protein>